<sequence>MPYVIVTNTFNLEIKWSDDLNAQPIDTEQLKIQYNYINIQGTNKQTFDCYDVFSRSLTLDIISSDIALSQIQGNMRTLTLIGCVCRNVFTDKCTIQRLNVLDTQVKSNQLLNLKIESLSVRVCSQDQFDFYNCLNLNCGYDSLSFVYQNVDLQQLSGAWNTIAFKNCILYGQIDSNVFKVKEAQLTVTDLNYLNNFEALECLECNSFHVNSNKYFNYQAINLGKLSNDKKQKKNLYAFLEQVICDLTYVTDIWTYIMLSNCTILCEVNTINTKLGNTIVEIAKNSEYKPLDISNLYQNKVSDLQAFQLCKPKCLNLSELNLDLDELKGNWDSLNFYQCVFINSVVQDPGSIKAKYIRILSNIDYKLISQFSADSLLLGFITISKQFPLTSRLIIQGSTVDVTEPNHTIKHLLLFRAKLIRFSVLTLPSLISIDLNYISKMSSLYSTKEAIIHFIRQKKKNRNILKQRLNRVAYEQKRIQSAQNRISSLVRSIDSFLCAPIQRSLLLFDE</sequence>
<gene>
    <name evidence="2" type="ORF">HINF_LOCUS54018</name>
    <name evidence="1" type="ORF">HINF_LOCUS8020</name>
</gene>
<organism evidence="1">
    <name type="scientific">Hexamita inflata</name>
    <dbReference type="NCBI Taxonomy" id="28002"/>
    <lineage>
        <taxon>Eukaryota</taxon>
        <taxon>Metamonada</taxon>
        <taxon>Diplomonadida</taxon>
        <taxon>Hexamitidae</taxon>
        <taxon>Hexamitinae</taxon>
        <taxon>Hexamita</taxon>
    </lineage>
</organism>
<proteinExistence type="predicted"/>
<evidence type="ECO:0000313" key="2">
    <source>
        <dbReference type="EMBL" id="CAL6069522.1"/>
    </source>
</evidence>
<reference evidence="2 3" key="2">
    <citation type="submission" date="2024-07" db="EMBL/GenBank/DDBJ databases">
        <authorList>
            <person name="Akdeniz Z."/>
        </authorList>
    </citation>
    <scope>NUCLEOTIDE SEQUENCE [LARGE SCALE GENOMIC DNA]</scope>
</reference>
<accession>A0AA86NIK9</accession>
<protein>
    <submittedName>
        <fullName evidence="2">Hypothetical_protein</fullName>
    </submittedName>
</protein>
<dbReference type="AlphaFoldDB" id="A0AA86NIK9"/>
<evidence type="ECO:0000313" key="1">
    <source>
        <dbReference type="EMBL" id="CAI9920375.1"/>
    </source>
</evidence>
<comment type="caution">
    <text evidence="1">The sequence shown here is derived from an EMBL/GenBank/DDBJ whole genome shotgun (WGS) entry which is preliminary data.</text>
</comment>
<dbReference type="EMBL" id="CAXDID020000278">
    <property type="protein sequence ID" value="CAL6069522.1"/>
    <property type="molecule type" value="Genomic_DNA"/>
</dbReference>
<dbReference type="EMBL" id="CATOUU010000199">
    <property type="protein sequence ID" value="CAI9920375.1"/>
    <property type="molecule type" value="Genomic_DNA"/>
</dbReference>
<evidence type="ECO:0000313" key="3">
    <source>
        <dbReference type="Proteomes" id="UP001642409"/>
    </source>
</evidence>
<dbReference type="Proteomes" id="UP001642409">
    <property type="component" value="Unassembled WGS sequence"/>
</dbReference>
<keyword evidence="3" id="KW-1185">Reference proteome</keyword>
<name>A0AA86NIK9_9EUKA</name>
<reference evidence="1" key="1">
    <citation type="submission" date="2023-06" db="EMBL/GenBank/DDBJ databases">
        <authorList>
            <person name="Kurt Z."/>
        </authorList>
    </citation>
    <scope>NUCLEOTIDE SEQUENCE</scope>
</reference>